<reference evidence="13 14" key="1">
    <citation type="submission" date="2013-03" db="EMBL/GenBank/DDBJ databases">
        <title>The Genome Sequence of Cladophialophora psammophila CBS 110553.</title>
        <authorList>
            <consortium name="The Broad Institute Genomics Platform"/>
            <person name="Cuomo C."/>
            <person name="de Hoog S."/>
            <person name="Gorbushina A."/>
            <person name="Walker B."/>
            <person name="Young S.K."/>
            <person name="Zeng Q."/>
            <person name="Gargeya S."/>
            <person name="Fitzgerald M."/>
            <person name="Haas B."/>
            <person name="Abouelleil A."/>
            <person name="Allen A.W."/>
            <person name="Alvarado L."/>
            <person name="Arachchi H.M."/>
            <person name="Berlin A.M."/>
            <person name="Chapman S.B."/>
            <person name="Gainer-Dewar J."/>
            <person name="Goldberg J."/>
            <person name="Griggs A."/>
            <person name="Gujja S."/>
            <person name="Hansen M."/>
            <person name="Howarth C."/>
            <person name="Imamovic A."/>
            <person name="Ireland A."/>
            <person name="Larimer J."/>
            <person name="McCowan C."/>
            <person name="Murphy C."/>
            <person name="Pearson M."/>
            <person name="Poon T.W."/>
            <person name="Priest M."/>
            <person name="Roberts A."/>
            <person name="Saif S."/>
            <person name="Shea T."/>
            <person name="Sisk P."/>
            <person name="Sykes S."/>
            <person name="Wortman J."/>
            <person name="Nusbaum C."/>
            <person name="Birren B."/>
        </authorList>
    </citation>
    <scope>NUCLEOTIDE SEQUENCE [LARGE SCALE GENOMIC DNA]</scope>
    <source>
        <strain evidence="13 14">CBS 110553</strain>
    </source>
</reference>
<dbReference type="InterPro" id="IPR020617">
    <property type="entry name" value="Thiolase_C"/>
</dbReference>
<dbReference type="Pfam" id="PF00108">
    <property type="entry name" value="Thiolase_N"/>
    <property type="match status" value="1"/>
</dbReference>
<protein>
    <recommendedName>
        <fullName evidence="4">acetyl-CoA C-acetyltransferase</fullName>
        <ecNumber evidence="4">2.3.1.9</ecNumber>
    </recommendedName>
</protein>
<dbReference type="GO" id="GO:0006696">
    <property type="term" value="P:ergosterol biosynthetic process"/>
    <property type="evidence" value="ECO:0007669"/>
    <property type="project" value="TreeGrafter"/>
</dbReference>
<dbReference type="FunFam" id="3.40.47.10:FF:000007">
    <property type="entry name" value="acetyl-CoA acetyltransferase, mitochondrial"/>
    <property type="match status" value="1"/>
</dbReference>
<dbReference type="EMBL" id="AMGX01000016">
    <property type="protein sequence ID" value="EXJ67362.1"/>
    <property type="molecule type" value="Genomic_DNA"/>
</dbReference>
<dbReference type="RefSeq" id="XP_007748144.1">
    <property type="nucleotide sequence ID" value="XM_007749954.1"/>
</dbReference>
<evidence type="ECO:0000256" key="2">
    <source>
        <dbReference type="ARBA" id="ARBA00010982"/>
    </source>
</evidence>
<feature type="domain" description="Thiolase N-terminal" evidence="11">
    <location>
        <begin position="19"/>
        <end position="280"/>
    </location>
</feature>
<comment type="pathway">
    <text evidence="8">Metabolic intermediate biosynthesis; (R)-mevalonate biosynthesis; (R)-mevalonate from acetyl-CoA: step 1/3.</text>
</comment>
<dbReference type="GeneID" id="19194071"/>
<feature type="domain" description="Thiolase C-terminal" evidence="12">
    <location>
        <begin position="289"/>
        <end position="409"/>
    </location>
</feature>
<evidence type="ECO:0000256" key="9">
    <source>
        <dbReference type="PIRSR" id="PIRSR000429-1"/>
    </source>
</evidence>
<proteinExistence type="inferred from homology"/>
<dbReference type="InterPro" id="IPR020613">
    <property type="entry name" value="Thiolase_CS"/>
</dbReference>
<dbReference type="PANTHER" id="PTHR18919:SF165">
    <property type="entry name" value="ACETYL-COA ACETYLTRANSFERASE"/>
    <property type="match status" value="1"/>
</dbReference>
<dbReference type="Gene3D" id="3.40.47.10">
    <property type="match status" value="1"/>
</dbReference>
<feature type="active site" description="Proton acceptor" evidence="9">
    <location>
        <position position="397"/>
    </location>
</feature>
<evidence type="ECO:0000259" key="12">
    <source>
        <dbReference type="Pfam" id="PF02803"/>
    </source>
</evidence>
<evidence type="ECO:0000313" key="13">
    <source>
        <dbReference type="EMBL" id="EXJ67362.1"/>
    </source>
</evidence>
<organism evidence="13 14">
    <name type="scientific">Cladophialophora psammophila CBS 110553</name>
    <dbReference type="NCBI Taxonomy" id="1182543"/>
    <lineage>
        <taxon>Eukaryota</taxon>
        <taxon>Fungi</taxon>
        <taxon>Dikarya</taxon>
        <taxon>Ascomycota</taxon>
        <taxon>Pezizomycotina</taxon>
        <taxon>Eurotiomycetes</taxon>
        <taxon>Chaetothyriomycetidae</taxon>
        <taxon>Chaetothyriales</taxon>
        <taxon>Herpotrichiellaceae</taxon>
        <taxon>Cladophialophora</taxon>
    </lineage>
</organism>
<dbReference type="PANTHER" id="PTHR18919">
    <property type="entry name" value="ACETYL-COA C-ACYLTRANSFERASE"/>
    <property type="match status" value="1"/>
</dbReference>
<comment type="subunit">
    <text evidence="3">Homotetramer.</text>
</comment>
<evidence type="ECO:0000256" key="6">
    <source>
        <dbReference type="ARBA" id="ARBA00022958"/>
    </source>
</evidence>
<evidence type="ECO:0000256" key="4">
    <source>
        <dbReference type="ARBA" id="ARBA00012705"/>
    </source>
</evidence>
<evidence type="ECO:0000256" key="1">
    <source>
        <dbReference type="ARBA" id="ARBA00001958"/>
    </source>
</evidence>
<dbReference type="InterPro" id="IPR016039">
    <property type="entry name" value="Thiolase-like"/>
</dbReference>
<evidence type="ECO:0000256" key="10">
    <source>
        <dbReference type="RuleBase" id="RU003557"/>
    </source>
</evidence>
<evidence type="ECO:0000259" key="11">
    <source>
        <dbReference type="Pfam" id="PF00108"/>
    </source>
</evidence>
<dbReference type="GO" id="GO:0003985">
    <property type="term" value="F:acetyl-CoA C-acetyltransferase activity"/>
    <property type="evidence" value="ECO:0007669"/>
    <property type="project" value="UniProtKB-EC"/>
</dbReference>
<gene>
    <name evidence="13" type="ORF">A1O5_09375</name>
</gene>
<dbReference type="PROSITE" id="PS00737">
    <property type="entry name" value="THIOLASE_2"/>
    <property type="match status" value="1"/>
</dbReference>
<evidence type="ECO:0000256" key="3">
    <source>
        <dbReference type="ARBA" id="ARBA00011881"/>
    </source>
</evidence>
<dbReference type="InterPro" id="IPR020615">
    <property type="entry name" value="Thiolase_acyl_enz_int_AS"/>
</dbReference>
<dbReference type="HOGENOM" id="CLU_031026_0_1_1"/>
<evidence type="ECO:0000313" key="14">
    <source>
        <dbReference type="Proteomes" id="UP000019471"/>
    </source>
</evidence>
<dbReference type="InterPro" id="IPR020616">
    <property type="entry name" value="Thiolase_N"/>
</dbReference>
<dbReference type="AlphaFoldDB" id="W9WGX7"/>
<evidence type="ECO:0000256" key="8">
    <source>
        <dbReference type="ARBA" id="ARBA00037924"/>
    </source>
</evidence>
<comment type="similarity">
    <text evidence="2 10">Belongs to the thiolase-like superfamily. Thiolase family.</text>
</comment>
<keyword evidence="7 10" id="KW-0012">Acyltransferase</keyword>
<dbReference type="STRING" id="1182543.W9WGX7"/>
<feature type="active site" description="Acyl-thioester intermediate" evidence="9">
    <location>
        <position position="104"/>
    </location>
</feature>
<keyword evidence="14" id="KW-1185">Reference proteome</keyword>
<dbReference type="CDD" id="cd00751">
    <property type="entry name" value="thiolase"/>
    <property type="match status" value="1"/>
</dbReference>
<dbReference type="GO" id="GO:0006635">
    <property type="term" value="P:fatty acid beta-oxidation"/>
    <property type="evidence" value="ECO:0007669"/>
    <property type="project" value="TreeGrafter"/>
</dbReference>
<dbReference type="Proteomes" id="UP000019471">
    <property type="component" value="Unassembled WGS sequence"/>
</dbReference>
<feature type="active site" description="Proton acceptor" evidence="9">
    <location>
        <position position="367"/>
    </location>
</feature>
<accession>W9WGX7</accession>
<dbReference type="InterPro" id="IPR002155">
    <property type="entry name" value="Thiolase"/>
</dbReference>
<evidence type="ECO:0000256" key="7">
    <source>
        <dbReference type="ARBA" id="ARBA00023315"/>
    </source>
</evidence>
<dbReference type="NCBIfam" id="TIGR01930">
    <property type="entry name" value="AcCoA-C-Actrans"/>
    <property type="match status" value="1"/>
</dbReference>
<keyword evidence="5 10" id="KW-0808">Transferase</keyword>
<name>W9WGX7_9EURO</name>
<dbReference type="EC" id="2.3.1.9" evidence="4"/>
<dbReference type="PIRSF" id="PIRSF000429">
    <property type="entry name" value="Ac-CoA_Ac_transf"/>
    <property type="match status" value="1"/>
</dbReference>
<comment type="caution">
    <text evidence="13">The sequence shown here is derived from an EMBL/GenBank/DDBJ whole genome shotgun (WGS) entry which is preliminary data.</text>
</comment>
<keyword evidence="6" id="KW-0630">Potassium</keyword>
<evidence type="ECO:0000256" key="5">
    <source>
        <dbReference type="ARBA" id="ARBA00022679"/>
    </source>
</evidence>
<dbReference type="Pfam" id="PF02803">
    <property type="entry name" value="Thiolase_C"/>
    <property type="match status" value="1"/>
</dbReference>
<dbReference type="PROSITE" id="PS00098">
    <property type="entry name" value="THIOLASE_1"/>
    <property type="match status" value="1"/>
</dbReference>
<dbReference type="eggNOG" id="KOG1390">
    <property type="taxonomic scope" value="Eukaryota"/>
</dbReference>
<dbReference type="OrthoDB" id="5404651at2759"/>
<comment type="cofactor">
    <cofactor evidence="1">
        <name>K(+)</name>
        <dbReference type="ChEBI" id="CHEBI:29103"/>
    </cofactor>
</comment>
<dbReference type="GO" id="GO:0005739">
    <property type="term" value="C:mitochondrion"/>
    <property type="evidence" value="ECO:0007669"/>
    <property type="project" value="TreeGrafter"/>
</dbReference>
<dbReference type="SUPFAM" id="SSF53901">
    <property type="entry name" value="Thiolase-like"/>
    <property type="match status" value="2"/>
</dbReference>
<sequence>MAANNANGVPHRKPSLPPVYIVAMARTPVGSFLGSLSSLTAPQLGSHAIKAALERVPEIKPQDVQEVFFGNVLSANLGQNPARQCALGAGLDDSTVCTTVNKVCASGVKAIILGTQTIMTGNADIVVAGGAESMSNCPHYLPNMRTGAKFGNQTLVDGVLRDGLSDAYGKQEHMGLQGEECATDHDFNREQQDDYAIQSYQRAQAAQKDGLFDFEIAPIQLPGARGKPGVTVDKDDEPKNLNIEKLRAMKPAFIPNGGTVTAPNASPLNDGAAAVVLVSEAKLQELKIKPLAKILGWGDAAKQPSKFTTAPALAIPKALKHAGISQEDVDAFEINEAFSVVALANMKLLGLSADKVNLHGGAVAIGHPLGASGARIIATLLGVLKAKKGKIGCVGICNGGGGASALVLESLM</sequence>